<keyword evidence="3" id="KW-0547">Nucleotide-binding</keyword>
<keyword evidence="4" id="KW-0067">ATP-binding</keyword>
<dbReference type="Gene3D" id="3.40.50.300">
    <property type="entry name" value="P-loop containing nucleotide triphosphate hydrolases"/>
    <property type="match status" value="1"/>
</dbReference>
<dbReference type="InterPro" id="IPR017871">
    <property type="entry name" value="ABC_transporter-like_CS"/>
</dbReference>
<accession>A0ABN2S398</accession>
<dbReference type="PROSITE" id="PS50893">
    <property type="entry name" value="ABC_TRANSPORTER_2"/>
    <property type="match status" value="1"/>
</dbReference>
<dbReference type="SUPFAM" id="SSF52540">
    <property type="entry name" value="P-loop containing nucleoside triphosphate hydrolases"/>
    <property type="match status" value="1"/>
</dbReference>
<evidence type="ECO:0000259" key="5">
    <source>
        <dbReference type="PROSITE" id="PS50893"/>
    </source>
</evidence>
<dbReference type="InterPro" id="IPR027417">
    <property type="entry name" value="P-loop_NTPase"/>
</dbReference>
<evidence type="ECO:0000256" key="4">
    <source>
        <dbReference type="ARBA" id="ARBA00022840"/>
    </source>
</evidence>
<keyword evidence="7" id="KW-1185">Reference proteome</keyword>
<comment type="similarity">
    <text evidence="1">Belongs to the ABC transporter superfamily.</text>
</comment>
<keyword evidence="2" id="KW-0813">Transport</keyword>
<dbReference type="InterPro" id="IPR003593">
    <property type="entry name" value="AAA+_ATPase"/>
</dbReference>
<dbReference type="PANTHER" id="PTHR43335">
    <property type="entry name" value="ABC TRANSPORTER, ATP-BINDING PROTEIN"/>
    <property type="match status" value="1"/>
</dbReference>
<dbReference type="EMBL" id="BAAAOH010000001">
    <property type="protein sequence ID" value="GAA1979646.1"/>
    <property type="molecule type" value="Genomic_DNA"/>
</dbReference>
<reference evidence="6 7" key="1">
    <citation type="journal article" date="2019" name="Int. J. Syst. Evol. Microbiol.">
        <title>The Global Catalogue of Microorganisms (GCM) 10K type strain sequencing project: providing services to taxonomists for standard genome sequencing and annotation.</title>
        <authorList>
            <consortium name="The Broad Institute Genomics Platform"/>
            <consortium name="The Broad Institute Genome Sequencing Center for Infectious Disease"/>
            <person name="Wu L."/>
            <person name="Ma J."/>
        </authorList>
    </citation>
    <scope>NUCLEOTIDE SEQUENCE [LARGE SCALE GENOMIC DNA]</scope>
    <source>
        <strain evidence="6 7">JCM 14902</strain>
    </source>
</reference>
<name>A0ABN2S398_9MICO</name>
<dbReference type="InterPro" id="IPR003439">
    <property type="entry name" value="ABC_transporter-like_ATP-bd"/>
</dbReference>
<evidence type="ECO:0000313" key="7">
    <source>
        <dbReference type="Proteomes" id="UP001500326"/>
    </source>
</evidence>
<proteinExistence type="inferred from homology"/>
<dbReference type="SMART" id="SM00382">
    <property type="entry name" value="AAA"/>
    <property type="match status" value="1"/>
</dbReference>
<sequence length="252" mass="26258">MIEVRNLTKRYKDVTAVDDLTFTVRPGIVTGFVGPNGAGKSTTMRAIAGLDVPTSGAVRVNGKALVDTKSAMSELGVVLDAGLAHPGRSARNHLRALAATNGIPEARIDEVARLTGISDVAHRRAGTFSLGMAQRLGIAAALLGDPLTLVLDEPINGLDPDGIIWLRGLMRSLADEGRTVFVSSHLMGELGLIADRIIVIGKGRLLADGPVEAILKSSSSESLEAAYISLTGGSTQYRSGAPATQPSLEKGK</sequence>
<evidence type="ECO:0000256" key="3">
    <source>
        <dbReference type="ARBA" id="ARBA00022741"/>
    </source>
</evidence>
<dbReference type="Proteomes" id="UP001500326">
    <property type="component" value="Unassembled WGS sequence"/>
</dbReference>
<protein>
    <recommendedName>
        <fullName evidence="5">ABC transporter domain-containing protein</fullName>
    </recommendedName>
</protein>
<feature type="domain" description="ABC transporter" evidence="5">
    <location>
        <begin position="2"/>
        <end position="227"/>
    </location>
</feature>
<evidence type="ECO:0000256" key="2">
    <source>
        <dbReference type="ARBA" id="ARBA00022448"/>
    </source>
</evidence>
<dbReference type="RefSeq" id="WP_344059359.1">
    <property type="nucleotide sequence ID" value="NZ_BAAAOH010000001.1"/>
</dbReference>
<gene>
    <name evidence="6" type="ORF">GCM10009777_11340</name>
</gene>
<evidence type="ECO:0000313" key="6">
    <source>
        <dbReference type="EMBL" id="GAA1979646.1"/>
    </source>
</evidence>
<dbReference type="PROSITE" id="PS00211">
    <property type="entry name" value="ABC_TRANSPORTER_1"/>
    <property type="match status" value="1"/>
</dbReference>
<evidence type="ECO:0000256" key="1">
    <source>
        <dbReference type="ARBA" id="ARBA00005417"/>
    </source>
</evidence>
<organism evidence="6 7">
    <name type="scientific">Microbacterium pumilum</name>
    <dbReference type="NCBI Taxonomy" id="344165"/>
    <lineage>
        <taxon>Bacteria</taxon>
        <taxon>Bacillati</taxon>
        <taxon>Actinomycetota</taxon>
        <taxon>Actinomycetes</taxon>
        <taxon>Micrococcales</taxon>
        <taxon>Microbacteriaceae</taxon>
        <taxon>Microbacterium</taxon>
    </lineage>
</organism>
<dbReference type="PANTHER" id="PTHR43335:SF4">
    <property type="entry name" value="ABC TRANSPORTER, ATP-BINDING PROTEIN"/>
    <property type="match status" value="1"/>
</dbReference>
<dbReference type="Pfam" id="PF00005">
    <property type="entry name" value="ABC_tran"/>
    <property type="match status" value="1"/>
</dbReference>
<comment type="caution">
    <text evidence="6">The sequence shown here is derived from an EMBL/GenBank/DDBJ whole genome shotgun (WGS) entry which is preliminary data.</text>
</comment>